<reference evidence="1 2" key="1">
    <citation type="submission" date="2016-06" db="EMBL/GenBank/DDBJ databases">
        <authorList>
            <person name="Ricketts C."/>
            <person name="Pickler L."/>
            <person name="Maurer J."/>
            <person name="Ayyampalayam S."/>
            <person name="Garcia M."/>
            <person name="Ferguson-Noel N.M."/>
        </authorList>
    </citation>
    <scope>NUCLEOTIDE SEQUENCE [LARGE SCALE GENOMIC DNA]</scope>
    <source>
        <strain evidence="1 2">K6356</strain>
    </source>
</reference>
<evidence type="ECO:0008006" key="3">
    <source>
        <dbReference type="Google" id="ProtNLM"/>
    </source>
</evidence>
<organism evidence="1 2">
    <name type="scientific">Mycoplasmoides gallisepticum</name>
    <name type="common">Mycoplasma gallisepticum</name>
    <dbReference type="NCBI Taxonomy" id="2096"/>
    <lineage>
        <taxon>Bacteria</taxon>
        <taxon>Bacillati</taxon>
        <taxon>Mycoplasmatota</taxon>
        <taxon>Mycoplasmoidales</taxon>
        <taxon>Mycoplasmoidaceae</taxon>
        <taxon>Mycoplasmoides</taxon>
    </lineage>
</organism>
<comment type="caution">
    <text evidence="1">The sequence shown here is derived from an EMBL/GenBank/DDBJ whole genome shotgun (WGS) entry which is preliminary data.</text>
</comment>
<accession>A0AB36DSM5</accession>
<evidence type="ECO:0000313" key="1">
    <source>
        <dbReference type="EMBL" id="OBU78758.1"/>
    </source>
</evidence>
<dbReference type="RefSeq" id="WP_065165747.1">
    <property type="nucleotide sequence ID" value="NZ_CP044225.1"/>
</dbReference>
<evidence type="ECO:0000313" key="2">
    <source>
        <dbReference type="Proteomes" id="UP000092188"/>
    </source>
</evidence>
<proteinExistence type="predicted"/>
<dbReference type="EMBL" id="MAGQ01000004">
    <property type="protein sequence ID" value="OBU78758.1"/>
    <property type="molecule type" value="Genomic_DNA"/>
</dbReference>
<dbReference type="AlphaFoldDB" id="A0AB36DSM5"/>
<sequence length="760" mass="86663">MQSSFIKFLSKDNTVLRSKKSKIIWTLFKSFAVVISPIAFTTLASCYAPKDDSKPSQDNKKEPKIGINLASFDKLNNATDLLEWKDPESKTSEMEIGNILKNKFIKNNLQIKVDQIKQILADDYKVSQNDLANYSFDIKYNEVFYDRNNPDQLVVPTEILRKVQLSNLTSSNLYQGHVYNLILAGFKPDNKYARFDEYKNKIKEFKAAHPIQKVHLDNLDLGDLLGYSQAKLKSLKIEFKDFNNSDLYQGLSNQEKIDQANTYSSKKTFTPKYSAFVKSVKISDDLKKLHFTIRIAYGFSSYQWNNDFNSYGEDLQFDQDINKELKLTEQDYQKIALANLNIQLADFSSITNYDFANFNVDDFYPFSKNENLIKFKIIQAINPSVQNKNATFKVKTSSDLQQLNNLDLEQIYGVKKHLNLFSDPQIDQSTKIYDLHTGLLGQEQLSKISSDLFTYLNNTNAIAGGYGQIRGFYASNKTPAQLHLGEDILVNANTLLKSPVDADVVSVFDRKSDNIGAGIGTSVILRIKAKDLSNMIDQGVYEDYFASSEYVYLGIIHLDGQKTQNQLNQILNNQANVNRQLNWINKNQKDSYLDITLDNPLSLKANDAFAVVGESDQNGGWLPHAHIALMADSSLITDPNGYVYPDRNNYLSPRNLDRINNPAKRPFFQVPGVAFGIGSTTYYKTDPNANEIMQEVDGKQTKVLVNNDLFIDQNINIQSYETRGLLDPNLLFQFRNQDTYIAKLRDYFKESFPNEPKLQE</sequence>
<gene>
    <name evidence="1" type="ORF">BAY36_01820</name>
</gene>
<dbReference type="NCBIfam" id="NF045981">
    <property type="entry name" value="MSC0775_fam_LP"/>
    <property type="match status" value="1"/>
</dbReference>
<dbReference type="Proteomes" id="UP000092188">
    <property type="component" value="Unassembled WGS sequence"/>
</dbReference>
<protein>
    <recommendedName>
        <fullName evidence="3">DUF31 domain-containing protein</fullName>
    </recommendedName>
</protein>
<name>A0AB36DSM5_MYCGL</name>